<comment type="caution">
    <text evidence="4">The sequence shown here is derived from an EMBL/GenBank/DDBJ whole genome shotgun (WGS) entry which is preliminary data.</text>
</comment>
<sequence length="470" mass="52089">MSTCSSTQQGWHGDGKGLQGVGLDVLFSSRDLDAHPFLPNDLEQHQQAKSHYACPRAPPRSLYDWGTYSPPPQRPSPNTESRGGPRPASLNQCRGYHAHTLPRRGLAVFKPGVYISPQGCKSTSVDKPPLLRATITSSCSDFNQPCQLLSQDLQQQSRPSQQQAIKPQHQPSLSPETVYQPSLSPKPVYNRQTSWQHKINTVTDGNTIDTNHISNSRSIKSHVIRQVDMTSQNVFGQPRILASLRCPNSSRKTQTDWNMQEALKRLIVLDNTSEASGRDAFCHHSLSTEVSLGSGSFSQACSPVSDCPELDGLEDLSASELSLTEGWDLGHDPLPDPSWILERGNLINVAKAYGDGRTMDPVPPSEPKMHGPECGAPTHPLQGYNVQPRLKIKESLDVANRLHHLEALLSHLESNLEKERQDKVALVEEVTVLREANQRLWEESLSSNEQLRKLSLLFNVAPGMTPREQE</sequence>
<protein>
    <recommendedName>
        <fullName evidence="3">Signal-induced proliferation-associated 1-like protein C-terminal domain-containing protein</fullName>
    </recommendedName>
</protein>
<dbReference type="Pfam" id="PF11881">
    <property type="entry name" value="SPAR_C"/>
    <property type="match status" value="1"/>
</dbReference>
<feature type="compositionally biased region" description="Polar residues" evidence="2">
    <location>
        <begin position="169"/>
        <end position="183"/>
    </location>
</feature>
<feature type="region of interest" description="Disordered" evidence="2">
    <location>
        <begin position="155"/>
        <end position="189"/>
    </location>
</feature>
<reference evidence="4 5" key="1">
    <citation type="submission" date="2024-06" db="EMBL/GenBank/DDBJ databases">
        <authorList>
            <person name="Pan Q."/>
            <person name="Wen M."/>
            <person name="Jouanno E."/>
            <person name="Zahm M."/>
            <person name="Klopp C."/>
            <person name="Cabau C."/>
            <person name="Louis A."/>
            <person name="Berthelot C."/>
            <person name="Parey E."/>
            <person name="Roest Crollius H."/>
            <person name="Montfort J."/>
            <person name="Robinson-Rechavi M."/>
            <person name="Bouchez O."/>
            <person name="Lampietro C."/>
            <person name="Lopez Roques C."/>
            <person name="Donnadieu C."/>
            <person name="Postlethwait J."/>
            <person name="Bobe J."/>
            <person name="Verreycken H."/>
            <person name="Guiguen Y."/>
        </authorList>
    </citation>
    <scope>NUCLEOTIDE SEQUENCE [LARGE SCALE GENOMIC DNA]</scope>
    <source>
        <strain evidence="4">Up_M1</strain>
        <tissue evidence="4">Testis</tissue>
    </source>
</reference>
<evidence type="ECO:0000259" key="3">
    <source>
        <dbReference type="Pfam" id="PF11881"/>
    </source>
</evidence>
<dbReference type="AlphaFoldDB" id="A0ABD0XM18"/>
<dbReference type="InterPro" id="IPR021818">
    <property type="entry name" value="SIPA1L_C"/>
</dbReference>
<name>A0ABD0XM18_UMBPY</name>
<evidence type="ECO:0000313" key="4">
    <source>
        <dbReference type="EMBL" id="KAL0994250.1"/>
    </source>
</evidence>
<gene>
    <name evidence="4" type="ORF">UPYG_G00119830</name>
</gene>
<evidence type="ECO:0000313" key="5">
    <source>
        <dbReference type="Proteomes" id="UP001557470"/>
    </source>
</evidence>
<keyword evidence="5" id="KW-1185">Reference proteome</keyword>
<accession>A0ABD0XM18</accession>
<proteinExistence type="predicted"/>
<evidence type="ECO:0000256" key="1">
    <source>
        <dbReference type="SAM" id="Coils"/>
    </source>
</evidence>
<feature type="domain" description="Signal-induced proliferation-associated 1-like protein C-terminal" evidence="3">
    <location>
        <begin position="226"/>
        <end position="289"/>
    </location>
</feature>
<organism evidence="4 5">
    <name type="scientific">Umbra pygmaea</name>
    <name type="common">Eastern mudminnow</name>
    <dbReference type="NCBI Taxonomy" id="75934"/>
    <lineage>
        <taxon>Eukaryota</taxon>
        <taxon>Metazoa</taxon>
        <taxon>Chordata</taxon>
        <taxon>Craniata</taxon>
        <taxon>Vertebrata</taxon>
        <taxon>Euteleostomi</taxon>
        <taxon>Actinopterygii</taxon>
        <taxon>Neopterygii</taxon>
        <taxon>Teleostei</taxon>
        <taxon>Protacanthopterygii</taxon>
        <taxon>Esociformes</taxon>
        <taxon>Umbridae</taxon>
        <taxon>Umbra</taxon>
    </lineage>
</organism>
<keyword evidence="1" id="KW-0175">Coiled coil</keyword>
<feature type="coiled-coil region" evidence="1">
    <location>
        <begin position="402"/>
        <end position="429"/>
    </location>
</feature>
<feature type="region of interest" description="Disordered" evidence="2">
    <location>
        <begin position="63"/>
        <end position="92"/>
    </location>
</feature>
<evidence type="ECO:0000256" key="2">
    <source>
        <dbReference type="SAM" id="MobiDB-lite"/>
    </source>
</evidence>
<dbReference type="Proteomes" id="UP001557470">
    <property type="component" value="Unassembled WGS sequence"/>
</dbReference>
<dbReference type="EMBL" id="JAGEUA010000003">
    <property type="protein sequence ID" value="KAL0994250.1"/>
    <property type="molecule type" value="Genomic_DNA"/>
</dbReference>